<accession>A0ACB8J7Z6</accession>
<evidence type="ECO:0000313" key="2">
    <source>
        <dbReference type="Proteomes" id="UP000829398"/>
    </source>
</evidence>
<comment type="caution">
    <text evidence="1">The sequence shown here is derived from an EMBL/GenBank/DDBJ whole genome shotgun (WGS) entry which is preliminary data.</text>
</comment>
<evidence type="ECO:0000313" key="1">
    <source>
        <dbReference type="EMBL" id="KAH9713646.1"/>
    </source>
</evidence>
<proteinExistence type="predicted"/>
<gene>
    <name evidence="1" type="ORF">KPL71_020405</name>
</gene>
<protein>
    <submittedName>
        <fullName evidence="1">F15I1.22</fullName>
    </submittedName>
</protein>
<reference evidence="2" key="1">
    <citation type="journal article" date="2023" name="Hortic. Res.">
        <title>A chromosome-level phased genome enabling allele-level studies in sweet orange: a case study on citrus Huanglongbing tolerance.</title>
        <authorList>
            <person name="Wu B."/>
            <person name="Yu Q."/>
            <person name="Deng Z."/>
            <person name="Duan Y."/>
            <person name="Luo F."/>
            <person name="Gmitter F. Jr."/>
        </authorList>
    </citation>
    <scope>NUCLEOTIDE SEQUENCE [LARGE SCALE GENOMIC DNA]</scope>
    <source>
        <strain evidence="2">cv. Valencia</strain>
    </source>
</reference>
<dbReference type="EMBL" id="CM039176">
    <property type="protein sequence ID" value="KAH9713646.1"/>
    <property type="molecule type" value="Genomic_DNA"/>
</dbReference>
<organism evidence="1 2">
    <name type="scientific">Citrus sinensis</name>
    <name type="common">Sweet orange</name>
    <name type="synonym">Citrus aurantium var. sinensis</name>
    <dbReference type="NCBI Taxonomy" id="2711"/>
    <lineage>
        <taxon>Eukaryota</taxon>
        <taxon>Viridiplantae</taxon>
        <taxon>Streptophyta</taxon>
        <taxon>Embryophyta</taxon>
        <taxon>Tracheophyta</taxon>
        <taxon>Spermatophyta</taxon>
        <taxon>Magnoliopsida</taxon>
        <taxon>eudicotyledons</taxon>
        <taxon>Gunneridae</taxon>
        <taxon>Pentapetalae</taxon>
        <taxon>rosids</taxon>
        <taxon>malvids</taxon>
        <taxon>Sapindales</taxon>
        <taxon>Rutaceae</taxon>
        <taxon>Aurantioideae</taxon>
        <taxon>Citrus</taxon>
    </lineage>
</organism>
<sequence length="144" mass="16940">MATRMALDSPASPLNPNQTHWAALIRRSGNRRLLLRRRKPPVIRLGGKKPRRGIFLVRILRRIRLRCLKLHYACMLRKLKKYYTQLVKDIRDASATLESFQQRLFMETTFGVPVELKIVLITPILDACALWVWAYNHINDVRHQ</sequence>
<dbReference type="Proteomes" id="UP000829398">
    <property type="component" value="Chromosome 7"/>
</dbReference>
<name>A0ACB8J7Z6_CITSI</name>
<keyword evidence="2" id="KW-1185">Reference proteome</keyword>